<evidence type="ECO:0000256" key="1">
    <source>
        <dbReference type="ARBA" id="ARBA00023054"/>
    </source>
</evidence>
<evidence type="ECO:0000256" key="2">
    <source>
        <dbReference type="SAM" id="Coils"/>
    </source>
</evidence>
<dbReference type="InterPro" id="IPR040265">
    <property type="entry name" value="CHUP1/IPGA1-like"/>
</dbReference>
<feature type="region of interest" description="Disordered" evidence="3">
    <location>
        <begin position="431"/>
        <end position="458"/>
    </location>
</feature>
<reference evidence="5" key="2">
    <citation type="submission" date="2023-06" db="EMBL/GenBank/DDBJ databases">
        <authorList>
            <person name="Swenson N.G."/>
            <person name="Wegrzyn J.L."/>
            <person name="Mcevoy S.L."/>
        </authorList>
    </citation>
    <scope>NUCLEOTIDE SEQUENCE</scope>
    <source>
        <strain evidence="5">NS2018</strain>
        <tissue evidence="5">Leaf</tissue>
    </source>
</reference>
<feature type="compositionally biased region" description="Polar residues" evidence="3">
    <location>
        <begin position="609"/>
        <end position="618"/>
    </location>
</feature>
<gene>
    <name evidence="5" type="ORF">LWI29_026063</name>
</gene>
<keyword evidence="4" id="KW-1133">Transmembrane helix</keyword>
<feature type="region of interest" description="Disordered" evidence="3">
    <location>
        <begin position="36"/>
        <end position="70"/>
    </location>
</feature>
<evidence type="ECO:0000256" key="4">
    <source>
        <dbReference type="SAM" id="Phobius"/>
    </source>
</evidence>
<feature type="region of interest" description="Disordered" evidence="3">
    <location>
        <begin position="599"/>
        <end position="618"/>
    </location>
</feature>
<keyword evidence="4" id="KW-0472">Membrane</keyword>
<sequence length="618" mass="69433">MKMGEKRGIKPILVKLGVALSLSFAGFIYARLRNHRAKPSLPPPPPSTRSSDHVSEVEKGGGAHLKDDLHTLTPKKYEETCMPKVTVFSPSNRHSGDTNTFLLPEFNDLVSEFDFSGTNSLCSPRKDVETPKAFRSSEKDDYEQEVRHLKNMVRILRDRERNLEVQLLEYYGLKEQETAVMELQNRLKVNNVEAKLFTLKIESLQSDNRRLEAQAFDNAKLMVELEAARSKIKLLKRKLRSEAEHNRDQILSLQKRVAKLQEQECRAAAGDTDAQSKLQRLKVLEDEAEELRKSNLELQLENSELTRRLESTQVLAISVLEDSETEALKEMSESLRQENETLSKEIEQLQADRLAGVEETVYLKWINACLRYELRNYQAPAGKTVARDLSKTLSPKSEEKAKQLILEYANPDGFGNVMDVDSDQWSSSQASSYITDSENLEDSSLDTSSAKKNPHPSKAKFFGKLRKLIRGKDSIHQNQVLSTDKVGFYEDESPKFCSSSASAGINAAAEAQSNREANLSESSSRHSLDIPRSRSVTKGDEDGTRRSYSDMGSSHGGGGYRKFNTSRYSASDLGTTATPENQNDQETDLVKFAAVLQNSRGRRGKLRRNATSTSFSFG</sequence>
<keyword evidence="1 2" id="KW-0175">Coiled coil</keyword>
<dbReference type="PANTHER" id="PTHR31342:SF4">
    <property type="entry name" value="ACTIN BINDING PROTEIN FAMILY"/>
    <property type="match status" value="1"/>
</dbReference>
<dbReference type="GO" id="GO:0072699">
    <property type="term" value="P:protein localization to cortical microtubule cytoskeleton"/>
    <property type="evidence" value="ECO:0007669"/>
    <property type="project" value="TreeGrafter"/>
</dbReference>
<accession>A0AA39SWR3</accession>
<feature type="coiled-coil region" evidence="2">
    <location>
        <begin position="139"/>
        <end position="352"/>
    </location>
</feature>
<feature type="transmembrane region" description="Helical" evidence="4">
    <location>
        <begin position="12"/>
        <end position="32"/>
    </location>
</feature>
<dbReference type="Proteomes" id="UP001168877">
    <property type="component" value="Unassembled WGS sequence"/>
</dbReference>
<feature type="region of interest" description="Disordered" evidence="3">
    <location>
        <begin position="508"/>
        <end position="586"/>
    </location>
</feature>
<evidence type="ECO:0000313" key="6">
    <source>
        <dbReference type="Proteomes" id="UP001168877"/>
    </source>
</evidence>
<evidence type="ECO:0008006" key="7">
    <source>
        <dbReference type="Google" id="ProtNLM"/>
    </source>
</evidence>
<dbReference type="GO" id="GO:0055028">
    <property type="term" value="C:cortical microtubule"/>
    <property type="evidence" value="ECO:0007669"/>
    <property type="project" value="TreeGrafter"/>
</dbReference>
<comment type="caution">
    <text evidence="5">The sequence shown here is derived from an EMBL/GenBank/DDBJ whole genome shotgun (WGS) entry which is preliminary data.</text>
</comment>
<proteinExistence type="predicted"/>
<dbReference type="EMBL" id="JAUESC010000004">
    <property type="protein sequence ID" value="KAK0597512.1"/>
    <property type="molecule type" value="Genomic_DNA"/>
</dbReference>
<organism evidence="5 6">
    <name type="scientific">Acer saccharum</name>
    <name type="common">Sugar maple</name>
    <dbReference type="NCBI Taxonomy" id="4024"/>
    <lineage>
        <taxon>Eukaryota</taxon>
        <taxon>Viridiplantae</taxon>
        <taxon>Streptophyta</taxon>
        <taxon>Embryophyta</taxon>
        <taxon>Tracheophyta</taxon>
        <taxon>Spermatophyta</taxon>
        <taxon>Magnoliopsida</taxon>
        <taxon>eudicotyledons</taxon>
        <taxon>Gunneridae</taxon>
        <taxon>Pentapetalae</taxon>
        <taxon>rosids</taxon>
        <taxon>malvids</taxon>
        <taxon>Sapindales</taxon>
        <taxon>Sapindaceae</taxon>
        <taxon>Hippocastanoideae</taxon>
        <taxon>Acereae</taxon>
        <taxon>Acer</taxon>
    </lineage>
</organism>
<keyword evidence="6" id="KW-1185">Reference proteome</keyword>
<name>A0AA39SWR3_ACESA</name>
<protein>
    <recommendedName>
        <fullName evidence="7">Protein CHUP1, chloroplastic</fullName>
    </recommendedName>
</protein>
<evidence type="ECO:0000256" key="3">
    <source>
        <dbReference type="SAM" id="MobiDB-lite"/>
    </source>
</evidence>
<dbReference type="PANTHER" id="PTHR31342">
    <property type="entry name" value="PROTEIN CHUP1, CHLOROPLASTIC"/>
    <property type="match status" value="1"/>
</dbReference>
<feature type="compositionally biased region" description="Basic and acidic residues" evidence="3">
    <location>
        <begin position="523"/>
        <end position="548"/>
    </location>
</feature>
<reference evidence="5" key="1">
    <citation type="journal article" date="2022" name="Plant J.">
        <title>Strategies of tolerance reflected in two North American maple genomes.</title>
        <authorList>
            <person name="McEvoy S.L."/>
            <person name="Sezen U.U."/>
            <person name="Trouern-Trend A."/>
            <person name="McMahon S.M."/>
            <person name="Schaberg P.G."/>
            <person name="Yang J."/>
            <person name="Wegrzyn J.L."/>
            <person name="Swenson N.G."/>
        </authorList>
    </citation>
    <scope>NUCLEOTIDE SEQUENCE</scope>
    <source>
        <strain evidence="5">NS2018</strain>
    </source>
</reference>
<evidence type="ECO:0000313" key="5">
    <source>
        <dbReference type="EMBL" id="KAK0597512.1"/>
    </source>
</evidence>
<keyword evidence="4" id="KW-0812">Transmembrane</keyword>
<feature type="compositionally biased region" description="Basic and acidic residues" evidence="3">
    <location>
        <begin position="50"/>
        <end position="70"/>
    </location>
</feature>
<dbReference type="AlphaFoldDB" id="A0AA39SWR3"/>
<feature type="compositionally biased region" description="Polar residues" evidence="3">
    <location>
        <begin position="563"/>
        <end position="584"/>
    </location>
</feature>